<name>A0A917YV45_9ACTN</name>
<evidence type="ECO:0000259" key="1">
    <source>
        <dbReference type="Pfam" id="PF05050"/>
    </source>
</evidence>
<dbReference type="PANTHER" id="PTHR34203">
    <property type="entry name" value="METHYLTRANSFERASE, FKBM FAMILY PROTEIN"/>
    <property type="match status" value="1"/>
</dbReference>
<dbReference type="Proteomes" id="UP000646523">
    <property type="component" value="Unassembled WGS sequence"/>
</dbReference>
<organism evidence="2 3">
    <name type="scientific">Nonomuraea cavernae</name>
    <dbReference type="NCBI Taxonomy" id="2045107"/>
    <lineage>
        <taxon>Bacteria</taxon>
        <taxon>Bacillati</taxon>
        <taxon>Actinomycetota</taxon>
        <taxon>Actinomycetes</taxon>
        <taxon>Streptosporangiales</taxon>
        <taxon>Streptosporangiaceae</taxon>
        <taxon>Nonomuraea</taxon>
    </lineage>
</organism>
<dbReference type="PANTHER" id="PTHR34203:SF15">
    <property type="entry name" value="SLL1173 PROTEIN"/>
    <property type="match status" value="1"/>
</dbReference>
<proteinExistence type="predicted"/>
<dbReference type="Gene3D" id="3.40.50.150">
    <property type="entry name" value="Vaccinia Virus protein VP39"/>
    <property type="match status" value="1"/>
</dbReference>
<dbReference type="InterPro" id="IPR052514">
    <property type="entry name" value="SAM-dependent_MTase"/>
</dbReference>
<dbReference type="InterPro" id="IPR029063">
    <property type="entry name" value="SAM-dependent_MTases_sf"/>
</dbReference>
<dbReference type="AlphaFoldDB" id="A0A917YV45"/>
<dbReference type="NCBIfam" id="TIGR01444">
    <property type="entry name" value="fkbM_fam"/>
    <property type="match status" value="1"/>
</dbReference>
<dbReference type="SUPFAM" id="SSF53335">
    <property type="entry name" value="S-adenosyl-L-methionine-dependent methyltransferases"/>
    <property type="match status" value="1"/>
</dbReference>
<accession>A0A917YV45</accession>
<dbReference type="InterPro" id="IPR006342">
    <property type="entry name" value="FkbM_mtfrase"/>
</dbReference>
<protein>
    <recommendedName>
        <fullName evidence="1">Methyltransferase FkbM domain-containing protein</fullName>
    </recommendedName>
</protein>
<reference evidence="2" key="1">
    <citation type="journal article" date="2014" name="Int. J. Syst. Evol. Microbiol.">
        <title>Complete genome sequence of Corynebacterium casei LMG S-19264T (=DSM 44701T), isolated from a smear-ripened cheese.</title>
        <authorList>
            <consortium name="US DOE Joint Genome Institute (JGI-PGF)"/>
            <person name="Walter F."/>
            <person name="Albersmeier A."/>
            <person name="Kalinowski J."/>
            <person name="Ruckert C."/>
        </authorList>
    </citation>
    <scope>NUCLEOTIDE SEQUENCE</scope>
    <source>
        <strain evidence="2">CGMCC 4.7368</strain>
    </source>
</reference>
<dbReference type="EMBL" id="BMNH01000004">
    <property type="protein sequence ID" value="GGO66924.1"/>
    <property type="molecule type" value="Genomic_DNA"/>
</dbReference>
<gene>
    <name evidence="2" type="ORF">GCM10012289_22130</name>
</gene>
<feature type="domain" description="Methyltransferase FkbM" evidence="1">
    <location>
        <begin position="127"/>
        <end position="269"/>
    </location>
</feature>
<sequence length="344" mass="37375">MLDCPPLCAGDSIKLHNMTMSMKRVRRRVAIGLMRAARAANRSRPARVLLRGRSVRRFPLVNRIYHAVFRLGVATGDRDMEARYRGVVLTGPVWDATIMPSVSGGYYEEFEVGVFERLASVSHSIFDVGANIGVYACTGAARVAAGGRLVAFEPVPENLAYLRRNVERNELTGRVSVEPMAVGDSPGELTVHLSGEQSGKHSAAAANVGTPVETITVPMTSIDAYLADRGLTPPDLVKIDVEGYEGFVLRGATQALAASPTLLFELHPELQANCGCDASELLDLVFAHYRWVFLVDELDGVLRPCGRAELDSPGAIGLYRSNLVAIGRPDHLEAVRQWHDLDLG</sequence>
<reference evidence="2" key="2">
    <citation type="submission" date="2020-09" db="EMBL/GenBank/DDBJ databases">
        <authorList>
            <person name="Sun Q."/>
            <person name="Zhou Y."/>
        </authorList>
    </citation>
    <scope>NUCLEOTIDE SEQUENCE</scope>
    <source>
        <strain evidence="2">CGMCC 4.7368</strain>
    </source>
</reference>
<dbReference type="Pfam" id="PF05050">
    <property type="entry name" value="Methyltransf_21"/>
    <property type="match status" value="1"/>
</dbReference>
<keyword evidence="3" id="KW-1185">Reference proteome</keyword>
<evidence type="ECO:0000313" key="2">
    <source>
        <dbReference type="EMBL" id="GGO66924.1"/>
    </source>
</evidence>
<evidence type="ECO:0000313" key="3">
    <source>
        <dbReference type="Proteomes" id="UP000646523"/>
    </source>
</evidence>
<comment type="caution">
    <text evidence="2">The sequence shown here is derived from an EMBL/GenBank/DDBJ whole genome shotgun (WGS) entry which is preliminary data.</text>
</comment>